<sequence length="227" mass="25804">MAGQDVCGMPIHKPVPTSLSDMNKCQMTHGREMRKETQVHPCIQPRQDPCAPAHNEFICHMMGEKRQHYLTEVKKILDKMDTTECPQKSIVEGMHGTGGKSLQERPMMKFPGYIDLDSPKFRKPFYAPLISSVPVKEIRPTDKLSKHMGENSETLQYVDIEDPLIKPCKPWALPRQKSFELRCSLMFKGCDCYKHNGLQDRCERSDCKGSPECLTQPSPTCPPSLVI</sequence>
<reference evidence="1" key="2">
    <citation type="journal article" date="2017" name="J. Med. Entomol.">
        <title>Transcriptome Analysis of the Triatoma infestans (Hemiptera: Reduviidae) Integument.</title>
        <authorList>
            <person name="Calderon-Fernandez G.M."/>
            <person name="Moriconi D.E."/>
            <person name="Dulbecco A.B."/>
            <person name="Juarez M.P."/>
        </authorList>
    </citation>
    <scope>NUCLEOTIDE SEQUENCE</scope>
    <source>
        <strain evidence="1">Int1</strain>
        <tissue evidence="1">Integument</tissue>
    </source>
</reference>
<proteinExistence type="predicted"/>
<evidence type="ECO:0000313" key="1">
    <source>
        <dbReference type="EMBL" id="JAS01248.1"/>
    </source>
</evidence>
<dbReference type="AlphaFoldDB" id="A0A161MM61"/>
<protein>
    <submittedName>
        <fullName evidence="1">Keratin-associated protein 9-1-like protein</fullName>
    </submittedName>
</protein>
<organism evidence="1">
    <name type="scientific">Triatoma infestans</name>
    <name type="common">Assassin bug</name>
    <dbReference type="NCBI Taxonomy" id="30076"/>
    <lineage>
        <taxon>Eukaryota</taxon>
        <taxon>Metazoa</taxon>
        <taxon>Ecdysozoa</taxon>
        <taxon>Arthropoda</taxon>
        <taxon>Hexapoda</taxon>
        <taxon>Insecta</taxon>
        <taxon>Pterygota</taxon>
        <taxon>Neoptera</taxon>
        <taxon>Paraneoptera</taxon>
        <taxon>Hemiptera</taxon>
        <taxon>Heteroptera</taxon>
        <taxon>Panheteroptera</taxon>
        <taxon>Cimicomorpha</taxon>
        <taxon>Reduviidae</taxon>
        <taxon>Triatominae</taxon>
        <taxon>Triatoma</taxon>
    </lineage>
</organism>
<reference evidence="1" key="1">
    <citation type="submission" date="2016-04" db="EMBL/GenBank/DDBJ databases">
        <authorList>
            <person name="Calderon-Fernandez G.M.Sr."/>
        </authorList>
    </citation>
    <scope>NUCLEOTIDE SEQUENCE</scope>
    <source>
        <strain evidence="1">Int1</strain>
        <tissue evidence="1">Integument</tissue>
    </source>
</reference>
<dbReference type="EMBL" id="GEMB01001926">
    <property type="protein sequence ID" value="JAS01248.1"/>
    <property type="molecule type" value="Transcribed_RNA"/>
</dbReference>
<accession>A0A161MM61</accession>
<name>A0A161MM61_TRIIF</name>